<keyword evidence="1" id="KW-1133">Transmembrane helix</keyword>
<organism evidence="3 4">
    <name type="scientific">Carboxylicivirga marina</name>
    <dbReference type="NCBI Taxonomy" id="2800988"/>
    <lineage>
        <taxon>Bacteria</taxon>
        <taxon>Pseudomonadati</taxon>
        <taxon>Bacteroidota</taxon>
        <taxon>Bacteroidia</taxon>
        <taxon>Marinilabiliales</taxon>
        <taxon>Marinilabiliaceae</taxon>
        <taxon>Carboxylicivirga</taxon>
    </lineage>
</organism>
<feature type="domain" description="CAAX prenyl protease 2/Lysostaphin resistance protein A-like" evidence="2">
    <location>
        <begin position="123"/>
        <end position="204"/>
    </location>
</feature>
<gene>
    <name evidence="3" type="ORF">JIV24_17745</name>
</gene>
<feature type="transmembrane region" description="Helical" evidence="1">
    <location>
        <begin position="75"/>
        <end position="96"/>
    </location>
</feature>
<evidence type="ECO:0000259" key="2">
    <source>
        <dbReference type="Pfam" id="PF02517"/>
    </source>
</evidence>
<comment type="caution">
    <text evidence="3">The sequence shown here is derived from an EMBL/GenBank/DDBJ whole genome shotgun (WGS) entry which is preliminary data.</text>
</comment>
<dbReference type="RefSeq" id="WP_200466417.1">
    <property type="nucleotide sequence ID" value="NZ_JAENRR010000056.1"/>
</dbReference>
<keyword evidence="4" id="KW-1185">Reference proteome</keyword>
<sequence>MSLLSIILIPLLTVVLYVVITAFLLRNAVDSQHLKLKQFLMLRFFGTSLFAISTFVLVMLCDDKVTLINVGVFNSWWAVVSLIVLVPVILMINYNLAKNKKHHQIYPQLSVGEWRFSLLLLNALLWGVYLFAYELFFRGVVLSISIKWMGIVVAIAFNSIIYAIAHLPKGKFEVVGSMPLGVIFCVIAYLSDSFLIVWILHFTMAVSNDFFCIKNKVNTNSNEV</sequence>
<proteinExistence type="predicted"/>
<keyword evidence="1" id="KW-0472">Membrane</keyword>
<dbReference type="InterPro" id="IPR003675">
    <property type="entry name" value="Rce1/LyrA-like_dom"/>
</dbReference>
<evidence type="ECO:0000256" key="1">
    <source>
        <dbReference type="SAM" id="Phobius"/>
    </source>
</evidence>
<feature type="transmembrane region" description="Helical" evidence="1">
    <location>
        <begin position="6"/>
        <end position="28"/>
    </location>
</feature>
<dbReference type="GO" id="GO:0008237">
    <property type="term" value="F:metallopeptidase activity"/>
    <property type="evidence" value="ECO:0007669"/>
    <property type="project" value="UniProtKB-KW"/>
</dbReference>
<evidence type="ECO:0000313" key="3">
    <source>
        <dbReference type="EMBL" id="MBK3519197.1"/>
    </source>
</evidence>
<protein>
    <submittedName>
        <fullName evidence="3">CPBP family intramembrane metalloprotease</fullName>
    </submittedName>
</protein>
<dbReference type="EMBL" id="JAENRR010000056">
    <property type="protein sequence ID" value="MBK3519197.1"/>
    <property type="molecule type" value="Genomic_DNA"/>
</dbReference>
<evidence type="ECO:0000313" key="4">
    <source>
        <dbReference type="Proteomes" id="UP000605676"/>
    </source>
</evidence>
<accession>A0ABS1HNE0</accession>
<dbReference type="Proteomes" id="UP000605676">
    <property type="component" value="Unassembled WGS sequence"/>
</dbReference>
<feature type="transmembrane region" description="Helical" evidence="1">
    <location>
        <begin position="40"/>
        <end position="60"/>
    </location>
</feature>
<feature type="transmembrane region" description="Helical" evidence="1">
    <location>
        <begin position="116"/>
        <end position="136"/>
    </location>
</feature>
<dbReference type="Pfam" id="PF02517">
    <property type="entry name" value="Rce1-like"/>
    <property type="match status" value="1"/>
</dbReference>
<keyword evidence="1" id="KW-0812">Transmembrane</keyword>
<keyword evidence="3" id="KW-0378">Hydrolase</keyword>
<keyword evidence="3" id="KW-0645">Protease</keyword>
<keyword evidence="3" id="KW-0482">Metalloprotease</keyword>
<feature type="transmembrane region" description="Helical" evidence="1">
    <location>
        <begin position="180"/>
        <end position="200"/>
    </location>
</feature>
<reference evidence="3 4" key="1">
    <citation type="submission" date="2021-01" db="EMBL/GenBank/DDBJ databases">
        <title>Carboxyliciviraga sp.nov., isolated from coastal sediments.</title>
        <authorList>
            <person name="Lu D."/>
            <person name="Zhang T."/>
        </authorList>
    </citation>
    <scope>NUCLEOTIDE SEQUENCE [LARGE SCALE GENOMIC DNA]</scope>
    <source>
        <strain evidence="3 4">N1Y132</strain>
    </source>
</reference>
<feature type="transmembrane region" description="Helical" evidence="1">
    <location>
        <begin position="148"/>
        <end position="168"/>
    </location>
</feature>
<name>A0ABS1HNE0_9BACT</name>